<feature type="domain" description="OmpA-like" evidence="3">
    <location>
        <begin position="541"/>
        <end position="652"/>
    </location>
</feature>
<protein>
    <submittedName>
        <fullName evidence="4">Outer membrane protein OmpA</fullName>
    </submittedName>
</protein>
<name>A0A1T5LLK7_9BACT</name>
<proteinExistence type="predicted"/>
<dbReference type="RefSeq" id="WP_079687978.1">
    <property type="nucleotide sequence ID" value="NZ_FUZU01000002.1"/>
</dbReference>
<evidence type="ECO:0000313" key="5">
    <source>
        <dbReference type="Proteomes" id="UP000190961"/>
    </source>
</evidence>
<dbReference type="InterPro" id="IPR036737">
    <property type="entry name" value="OmpA-like_sf"/>
</dbReference>
<dbReference type="EMBL" id="FUZU01000002">
    <property type="protein sequence ID" value="SKC76790.1"/>
    <property type="molecule type" value="Genomic_DNA"/>
</dbReference>
<dbReference type="Pfam" id="PF07676">
    <property type="entry name" value="PD40"/>
    <property type="match status" value="1"/>
</dbReference>
<dbReference type="PANTHER" id="PTHR30329:SF21">
    <property type="entry name" value="LIPOPROTEIN YIAD-RELATED"/>
    <property type="match status" value="1"/>
</dbReference>
<dbReference type="InterPro" id="IPR011659">
    <property type="entry name" value="WD40"/>
</dbReference>
<reference evidence="4 5" key="1">
    <citation type="submission" date="2017-02" db="EMBL/GenBank/DDBJ databases">
        <authorList>
            <person name="Peterson S.W."/>
        </authorList>
    </citation>
    <scope>NUCLEOTIDE SEQUENCE [LARGE SCALE GENOMIC DNA]</scope>
    <source>
        <strain evidence="4 5">DSM 25262</strain>
    </source>
</reference>
<evidence type="ECO:0000256" key="2">
    <source>
        <dbReference type="SAM" id="SignalP"/>
    </source>
</evidence>
<evidence type="ECO:0000313" key="4">
    <source>
        <dbReference type="EMBL" id="SKC76790.1"/>
    </source>
</evidence>
<accession>A0A1T5LLK7</accession>
<dbReference type="Pfam" id="PF00691">
    <property type="entry name" value="OmpA"/>
    <property type="match status" value="1"/>
</dbReference>
<organism evidence="4 5">
    <name type="scientific">Ohtaekwangia koreensis</name>
    <dbReference type="NCBI Taxonomy" id="688867"/>
    <lineage>
        <taxon>Bacteria</taxon>
        <taxon>Pseudomonadati</taxon>
        <taxon>Bacteroidota</taxon>
        <taxon>Cytophagia</taxon>
        <taxon>Cytophagales</taxon>
        <taxon>Fulvivirgaceae</taxon>
        <taxon>Ohtaekwangia</taxon>
    </lineage>
</organism>
<dbReference type="SUPFAM" id="SSF103088">
    <property type="entry name" value="OmpA-like"/>
    <property type="match status" value="1"/>
</dbReference>
<gene>
    <name evidence="4" type="ORF">SAMN05660236_3460</name>
</gene>
<dbReference type="STRING" id="688867.SAMN05660236_3460"/>
<dbReference type="OrthoDB" id="1490539at2"/>
<dbReference type="PROSITE" id="PS51123">
    <property type="entry name" value="OMPA_2"/>
    <property type="match status" value="1"/>
</dbReference>
<dbReference type="PANTHER" id="PTHR30329">
    <property type="entry name" value="STATOR ELEMENT OF FLAGELLAR MOTOR COMPLEX"/>
    <property type="match status" value="1"/>
</dbReference>
<feature type="signal peptide" evidence="2">
    <location>
        <begin position="1"/>
        <end position="18"/>
    </location>
</feature>
<feature type="chain" id="PRO_5012256503" evidence="2">
    <location>
        <begin position="19"/>
        <end position="652"/>
    </location>
</feature>
<keyword evidence="2" id="KW-0732">Signal</keyword>
<dbReference type="Proteomes" id="UP000190961">
    <property type="component" value="Unassembled WGS sequence"/>
</dbReference>
<dbReference type="Gene3D" id="3.30.1330.60">
    <property type="entry name" value="OmpA-like domain"/>
    <property type="match status" value="1"/>
</dbReference>
<keyword evidence="5" id="KW-1185">Reference proteome</keyword>
<sequence>MKFTAFICALLFVFSAQAQSTFLPKNLGSEINTAYDEVSPVISADRKVIFFSRKDHPQNGYGAKNSADIWFSTLQPTGLWSEAQRSTSLNLGQHNYALSLTVDGNTLLLYTDEGLSISTKQNEIWSAPQKLNIKGSSDATLSADGKYLLYKKKSKLYILEKNDVGGGWKDAVTAEGIKGKIQTPFLLIDNKTLYYSTTQKGKGKDLFSIKRLSDDWNVWSAPTHLNDTINTDGNETSLTTNANGAWGYYSSTKNSSGKGDIFEVKLFEDRPYILVSGKIINATSKRALKGKDIQIMVDGKQVDNAVHRDSATYSVKLPFGKKYTISAQVHQYGAKDYTIDATTDKEYREVKTDLEEEPTMFALLKGKLLIKNTDQTIPASAKAKIVVDGEEMESATIDHAKGTYSIRLNHGTIYYIQVSAQRFESLPDIIDLKNIDGYEEINFDLQADAEKMAIVTGKLIDKKTGTLLSPEIKVDVKVEGVSSVAAAVDSLKGEYELRFPLKDRYILSAIASNYYPVYESIDVMNETNEVRINRDLTLVPVERGQSVLLKNVFFDPKKITLSPSSFPELDRLVAYLEANPTVKIEVSAHTDPSTKISTANQAKAVVNYLTSKGIAKNRITSRGYGSSKPVTSNKTAEGKALNRRVEFTFLEK</sequence>
<dbReference type="InterPro" id="IPR050330">
    <property type="entry name" value="Bact_OuterMem_StrucFunc"/>
</dbReference>
<keyword evidence="1" id="KW-0472">Membrane</keyword>
<dbReference type="AlphaFoldDB" id="A0A1T5LLK7"/>
<dbReference type="InterPro" id="IPR006665">
    <property type="entry name" value="OmpA-like"/>
</dbReference>
<dbReference type="GO" id="GO:0016020">
    <property type="term" value="C:membrane"/>
    <property type="evidence" value="ECO:0007669"/>
    <property type="project" value="UniProtKB-UniRule"/>
</dbReference>
<dbReference type="CDD" id="cd07185">
    <property type="entry name" value="OmpA_C-like"/>
    <property type="match status" value="1"/>
</dbReference>
<dbReference type="SUPFAM" id="SSF82171">
    <property type="entry name" value="DPP6 N-terminal domain-like"/>
    <property type="match status" value="1"/>
</dbReference>
<evidence type="ECO:0000259" key="3">
    <source>
        <dbReference type="PROSITE" id="PS51123"/>
    </source>
</evidence>
<evidence type="ECO:0000256" key="1">
    <source>
        <dbReference type="PROSITE-ProRule" id="PRU00473"/>
    </source>
</evidence>